<accession>A0AAV8W9M4</accession>
<comment type="similarity">
    <text evidence="1">Belongs to the AB hydrolase superfamily. Lipase family.</text>
</comment>
<feature type="domain" description="Partial AB-hydrolase lipase" evidence="8">
    <location>
        <begin position="29"/>
        <end position="84"/>
    </location>
</feature>
<dbReference type="InterPro" id="IPR025483">
    <property type="entry name" value="Lipase_euk"/>
</dbReference>
<evidence type="ECO:0000256" key="2">
    <source>
        <dbReference type="ARBA" id="ARBA00022729"/>
    </source>
</evidence>
<dbReference type="InterPro" id="IPR006693">
    <property type="entry name" value="AB_hydrolase_lipase"/>
</dbReference>
<keyword evidence="2" id="KW-0732">Signal</keyword>
<dbReference type="InterPro" id="IPR029058">
    <property type="entry name" value="AB_hydrolase_fold"/>
</dbReference>
<proteinExistence type="inferred from homology"/>
<evidence type="ECO:0000256" key="3">
    <source>
        <dbReference type="ARBA" id="ARBA00022801"/>
    </source>
</evidence>
<protein>
    <recommendedName>
        <fullName evidence="8">Partial AB-hydrolase lipase domain-containing protein</fullName>
    </recommendedName>
</protein>
<feature type="active site" description="Charge relay system" evidence="7">
    <location>
        <position position="367"/>
    </location>
</feature>
<dbReference type="EMBL" id="JANEYG010000006">
    <property type="protein sequence ID" value="KAJ8922882.1"/>
    <property type="molecule type" value="Genomic_DNA"/>
</dbReference>
<evidence type="ECO:0000256" key="4">
    <source>
        <dbReference type="ARBA" id="ARBA00022963"/>
    </source>
</evidence>
<keyword evidence="3" id="KW-0378">Hydrolase</keyword>
<dbReference type="Pfam" id="PF04083">
    <property type="entry name" value="Abhydro_lipase"/>
    <property type="match status" value="1"/>
</dbReference>
<keyword evidence="10" id="KW-1185">Reference proteome</keyword>
<reference evidence="9 10" key="1">
    <citation type="journal article" date="2023" name="Insect Mol. Biol.">
        <title>Genome sequencing provides insights into the evolution of gene families encoding plant cell wall-degrading enzymes in longhorned beetles.</title>
        <authorList>
            <person name="Shin N.R."/>
            <person name="Okamura Y."/>
            <person name="Kirsch R."/>
            <person name="Pauchet Y."/>
        </authorList>
    </citation>
    <scope>NUCLEOTIDE SEQUENCE [LARGE SCALE GENOMIC DNA]</scope>
    <source>
        <strain evidence="9">EAD_L_NR</strain>
    </source>
</reference>
<gene>
    <name evidence="9" type="ORF">NQ315_007917</name>
</gene>
<evidence type="ECO:0000256" key="6">
    <source>
        <dbReference type="ARBA" id="ARBA00023180"/>
    </source>
</evidence>
<evidence type="ECO:0000256" key="7">
    <source>
        <dbReference type="PIRSR" id="PIRSR000862-1"/>
    </source>
</evidence>
<evidence type="ECO:0000313" key="9">
    <source>
        <dbReference type="EMBL" id="KAJ8922882.1"/>
    </source>
</evidence>
<evidence type="ECO:0000256" key="1">
    <source>
        <dbReference type="ARBA" id="ARBA00010701"/>
    </source>
</evidence>
<evidence type="ECO:0000256" key="5">
    <source>
        <dbReference type="ARBA" id="ARBA00023098"/>
    </source>
</evidence>
<dbReference type="Gene3D" id="3.40.50.1820">
    <property type="entry name" value="alpha/beta hydrolase"/>
    <property type="match status" value="1"/>
</dbReference>
<comment type="caution">
    <text evidence="9">The sequence shown here is derived from an EMBL/GenBank/DDBJ whole genome shotgun (WGS) entry which is preliminary data.</text>
</comment>
<dbReference type="PIRSF" id="PIRSF000862">
    <property type="entry name" value="Steryl_ester_lip"/>
    <property type="match status" value="1"/>
</dbReference>
<feature type="active site" description="Charge relay system" evidence="7">
    <location>
        <position position="336"/>
    </location>
</feature>
<feature type="active site" description="Nucleophile" evidence="7">
    <location>
        <position position="162"/>
    </location>
</feature>
<keyword evidence="4" id="KW-0442">Lipid degradation</keyword>
<feature type="non-terminal residue" evidence="9">
    <location>
        <position position="1"/>
    </location>
</feature>
<evidence type="ECO:0000313" key="10">
    <source>
        <dbReference type="Proteomes" id="UP001159042"/>
    </source>
</evidence>
<evidence type="ECO:0000259" key="8">
    <source>
        <dbReference type="Pfam" id="PF04083"/>
    </source>
</evidence>
<dbReference type="SUPFAM" id="SSF53474">
    <property type="entry name" value="alpha/beta-Hydrolases"/>
    <property type="match status" value="1"/>
</dbReference>
<dbReference type="PANTHER" id="PTHR11005">
    <property type="entry name" value="LYSOSOMAL ACID LIPASE-RELATED"/>
    <property type="match status" value="1"/>
</dbReference>
<dbReference type="GO" id="GO:0016042">
    <property type="term" value="P:lipid catabolic process"/>
    <property type="evidence" value="ECO:0007669"/>
    <property type="project" value="UniProtKB-KW"/>
</dbReference>
<sequence>ALSVKCDVQKDDLSILNFTVKGVEDPELIIKSYGYPAETHKITTEDGYILVLHRIPRGIKGVKKKTPILIMHGLGSSSGDFINMGPDNSLGYILADNGYDVWIGNARGNSYSNSHLYINPSLNPEKFYNFSWHEIGTIDIPAKIDYILKVTNQSKLYYIGHSQGGTIFFVMTSVKPQYNDKIRLASLMAPAGFVSNVPDPVIKLMSGYIDEIEYILEFFQIYHIPYLDVIRSFLQNICKYDNYYALCKEIFNIFGGGYNDEAQFNKSIFTKLFATTPSDASRKQFVHYFQEVKSGKFQRFDYGPGKNLRTYGALNPLKYNLTAVTAPVALYYARNDRYIGVKDVEKIASKLSHVVNNYLVPHEKFNHGGFLFASDIRPLVYNELMRVMKFY</sequence>
<dbReference type="GO" id="GO:0016788">
    <property type="term" value="F:hydrolase activity, acting on ester bonds"/>
    <property type="evidence" value="ECO:0007669"/>
    <property type="project" value="InterPro"/>
</dbReference>
<dbReference type="FunFam" id="3.40.50.1820:FF:000057">
    <property type="entry name" value="Lipase"/>
    <property type="match status" value="1"/>
</dbReference>
<organism evidence="9 10">
    <name type="scientific">Exocentrus adspersus</name>
    <dbReference type="NCBI Taxonomy" id="1586481"/>
    <lineage>
        <taxon>Eukaryota</taxon>
        <taxon>Metazoa</taxon>
        <taxon>Ecdysozoa</taxon>
        <taxon>Arthropoda</taxon>
        <taxon>Hexapoda</taxon>
        <taxon>Insecta</taxon>
        <taxon>Pterygota</taxon>
        <taxon>Neoptera</taxon>
        <taxon>Endopterygota</taxon>
        <taxon>Coleoptera</taxon>
        <taxon>Polyphaga</taxon>
        <taxon>Cucujiformia</taxon>
        <taxon>Chrysomeloidea</taxon>
        <taxon>Cerambycidae</taxon>
        <taxon>Lamiinae</taxon>
        <taxon>Acanthocinini</taxon>
        <taxon>Exocentrus</taxon>
    </lineage>
</organism>
<keyword evidence="6" id="KW-0325">Glycoprotein</keyword>
<name>A0AAV8W9M4_9CUCU</name>
<dbReference type="AlphaFoldDB" id="A0AAV8W9M4"/>
<dbReference type="Proteomes" id="UP001159042">
    <property type="component" value="Unassembled WGS sequence"/>
</dbReference>
<keyword evidence="5" id="KW-0443">Lipid metabolism</keyword>